<name>D3ALA9_9FIRM</name>
<accession>D3ALA9</accession>
<dbReference type="EMBL" id="ACIO01000400">
    <property type="protein sequence ID" value="EFC97400.1"/>
    <property type="molecule type" value="Genomic_DNA"/>
</dbReference>
<dbReference type="Proteomes" id="UP000004968">
    <property type="component" value="Unassembled WGS sequence"/>
</dbReference>
<organism evidence="1 2">
    <name type="scientific">Hungatella hathewayi DSM 13479</name>
    <dbReference type="NCBI Taxonomy" id="566550"/>
    <lineage>
        <taxon>Bacteria</taxon>
        <taxon>Bacillati</taxon>
        <taxon>Bacillota</taxon>
        <taxon>Clostridia</taxon>
        <taxon>Lachnospirales</taxon>
        <taxon>Lachnospiraceae</taxon>
        <taxon>Hungatella</taxon>
    </lineage>
</organism>
<gene>
    <name evidence="1" type="ORF">CLOSTHATH_04405</name>
</gene>
<comment type="caution">
    <text evidence="1">The sequence shown here is derived from an EMBL/GenBank/DDBJ whole genome shotgun (WGS) entry which is preliminary data.</text>
</comment>
<protein>
    <submittedName>
        <fullName evidence="1">Uncharacterized protein</fullName>
    </submittedName>
</protein>
<evidence type="ECO:0000313" key="1">
    <source>
        <dbReference type="EMBL" id="EFC97400.1"/>
    </source>
</evidence>
<dbReference type="AlphaFoldDB" id="D3ALA9"/>
<evidence type="ECO:0000313" key="2">
    <source>
        <dbReference type="Proteomes" id="UP000004968"/>
    </source>
</evidence>
<reference evidence="1 2" key="1">
    <citation type="submission" date="2010-01" db="EMBL/GenBank/DDBJ databases">
        <authorList>
            <person name="Weinstock G."/>
            <person name="Sodergren E."/>
            <person name="Clifton S."/>
            <person name="Fulton L."/>
            <person name="Fulton B."/>
            <person name="Courtney L."/>
            <person name="Fronick C."/>
            <person name="Harrison M."/>
            <person name="Strong C."/>
            <person name="Farmer C."/>
            <person name="Delahaunty K."/>
            <person name="Markovic C."/>
            <person name="Hall O."/>
            <person name="Minx P."/>
            <person name="Tomlinson C."/>
            <person name="Mitreva M."/>
            <person name="Nelson J."/>
            <person name="Hou S."/>
            <person name="Wollam A."/>
            <person name="Pepin K.H."/>
            <person name="Johnson M."/>
            <person name="Bhonagiri V."/>
            <person name="Nash W.E."/>
            <person name="Warren W."/>
            <person name="Chinwalla A."/>
            <person name="Mardis E.R."/>
            <person name="Wilson R.K."/>
        </authorList>
    </citation>
    <scope>NUCLEOTIDE SEQUENCE [LARGE SCALE GENOMIC DNA]</scope>
    <source>
        <strain evidence="1 2">DSM 13479</strain>
    </source>
</reference>
<dbReference type="HOGENOM" id="CLU_3080670_0_0_9"/>
<proteinExistence type="predicted"/>
<sequence>MSWSENSKSYENINKTARRNSALFCRFRPNPGRMRNRLEILDRNARPELSIF</sequence>